<evidence type="ECO:0000256" key="1">
    <source>
        <dbReference type="ARBA" id="ARBA00022630"/>
    </source>
</evidence>
<reference evidence="6" key="1">
    <citation type="submission" date="2024-06" db="EMBL/GenBank/DDBJ databases">
        <title>Multi-omics analyses provide insights into the biosynthesis of the anticancer antibiotic pleurotin in Hohenbuehelia grisea.</title>
        <authorList>
            <person name="Weaver J.A."/>
            <person name="Alberti F."/>
        </authorList>
    </citation>
    <scope>NUCLEOTIDE SEQUENCE [LARGE SCALE GENOMIC DNA]</scope>
    <source>
        <strain evidence="6">T-177</strain>
    </source>
</reference>
<dbReference type="PANTHER" id="PTHR46720:SF3">
    <property type="entry name" value="FAD-BINDING DOMAIN-CONTAINING PROTEIN-RELATED"/>
    <property type="match status" value="1"/>
</dbReference>
<feature type="domain" description="FAD-binding" evidence="4">
    <location>
        <begin position="10"/>
        <end position="388"/>
    </location>
</feature>
<evidence type="ECO:0000256" key="2">
    <source>
        <dbReference type="ARBA" id="ARBA00022827"/>
    </source>
</evidence>
<dbReference type="InterPro" id="IPR051104">
    <property type="entry name" value="FAD_monoxygenase"/>
</dbReference>
<dbReference type="Gene3D" id="3.50.50.60">
    <property type="entry name" value="FAD/NAD(P)-binding domain"/>
    <property type="match status" value="1"/>
</dbReference>
<evidence type="ECO:0000259" key="4">
    <source>
        <dbReference type="Pfam" id="PF01494"/>
    </source>
</evidence>
<dbReference type="EMBL" id="JASNQZ010000014">
    <property type="protein sequence ID" value="KAL0948100.1"/>
    <property type="molecule type" value="Genomic_DNA"/>
</dbReference>
<keyword evidence="6" id="KW-1185">Reference proteome</keyword>
<dbReference type="PRINTS" id="PR00420">
    <property type="entry name" value="RNGMNOXGNASE"/>
</dbReference>
<keyword evidence="1" id="KW-0285">Flavoprotein</keyword>
<comment type="caution">
    <text evidence="5">The sequence shown here is derived from an EMBL/GenBank/DDBJ whole genome shotgun (WGS) entry which is preliminary data.</text>
</comment>
<keyword evidence="2" id="KW-0274">FAD</keyword>
<keyword evidence="3" id="KW-0560">Oxidoreductase</keyword>
<organism evidence="5 6">
    <name type="scientific">Hohenbuehelia grisea</name>
    <dbReference type="NCBI Taxonomy" id="104357"/>
    <lineage>
        <taxon>Eukaryota</taxon>
        <taxon>Fungi</taxon>
        <taxon>Dikarya</taxon>
        <taxon>Basidiomycota</taxon>
        <taxon>Agaricomycotina</taxon>
        <taxon>Agaricomycetes</taxon>
        <taxon>Agaricomycetidae</taxon>
        <taxon>Agaricales</taxon>
        <taxon>Pleurotineae</taxon>
        <taxon>Pleurotaceae</taxon>
        <taxon>Hohenbuehelia</taxon>
    </lineage>
</organism>
<name>A0ABR3IYE8_9AGAR</name>
<dbReference type="Proteomes" id="UP001556367">
    <property type="component" value="Unassembled WGS sequence"/>
</dbReference>
<evidence type="ECO:0000313" key="5">
    <source>
        <dbReference type="EMBL" id="KAL0948100.1"/>
    </source>
</evidence>
<dbReference type="Pfam" id="PF01494">
    <property type="entry name" value="FAD_binding_3"/>
    <property type="match status" value="1"/>
</dbReference>
<proteinExistence type="predicted"/>
<evidence type="ECO:0000256" key="3">
    <source>
        <dbReference type="ARBA" id="ARBA00023002"/>
    </source>
</evidence>
<dbReference type="SUPFAM" id="SSF54373">
    <property type="entry name" value="FAD-linked reductases, C-terminal domain"/>
    <property type="match status" value="1"/>
</dbReference>
<dbReference type="InterPro" id="IPR002938">
    <property type="entry name" value="FAD-bd"/>
</dbReference>
<dbReference type="InterPro" id="IPR036188">
    <property type="entry name" value="FAD/NAD-bd_sf"/>
</dbReference>
<sequence>MSSSPGVRSKTRVAIVGCGIGGLTCALALGQYSSLEVSLYESAPKLAERGAGITIWARTWEILKKLGLEQDLVALLPDDVKIEDKPTVAFQFRKADQGKGLSFYELKTNGGSLNYHRGEFQQVLLRHISSTVKARIHLGKRLVSFEESEQGVELVFADGSRANCDVMVAADGIKSVSRRVLLNELARKASDAGEDSAEYTETIDPIFSGTVAYRGLVSSKILQEKFPNHRTITTPTNYWGKNKHLIVYPISQGRLVNVVAFCSDRSLEGTTYKGPWVNDTPTNEFASNYASWEEEVRVLVENVENPTAWAIHALKPLKTYVSRRVALLGDAAHAMTPHQGAGAGQAIDDAFVLSALLGSTLCNPESIPQVLQAYNAVRQPFGNRVVAASRAQGLFYEFNAPGFEDIHSEGQDTISKARLEEGAEQLVQTWVWLWTTSATEERNRALKMLEESTKRIE</sequence>
<dbReference type="SUPFAM" id="SSF51905">
    <property type="entry name" value="FAD/NAD(P)-binding domain"/>
    <property type="match status" value="1"/>
</dbReference>
<gene>
    <name evidence="5" type="ORF">HGRIS_010717</name>
</gene>
<protein>
    <recommendedName>
        <fullName evidence="4">FAD-binding domain-containing protein</fullName>
    </recommendedName>
</protein>
<dbReference type="PANTHER" id="PTHR46720">
    <property type="entry name" value="HYDROXYLASE, PUTATIVE (AFU_ORTHOLOGUE AFUA_3G01460)-RELATED"/>
    <property type="match status" value="1"/>
</dbReference>
<evidence type="ECO:0000313" key="6">
    <source>
        <dbReference type="Proteomes" id="UP001556367"/>
    </source>
</evidence>
<accession>A0ABR3IYE8</accession>